<keyword evidence="6" id="KW-0433">Leucine-rich repeat</keyword>
<evidence type="ECO:0000259" key="20">
    <source>
        <dbReference type="PROSITE" id="PS50011"/>
    </source>
</evidence>
<keyword evidence="8" id="KW-0812">Transmembrane</keyword>
<keyword evidence="22" id="KW-1185">Reference proteome</keyword>
<keyword evidence="10" id="KW-0677">Repeat</keyword>
<keyword evidence="4" id="KW-0723">Serine/threonine-protein kinase</keyword>
<reference evidence="22" key="1">
    <citation type="journal article" date="2017" name="Nature">
        <title>The sunflower genome provides insights into oil metabolism, flowering and Asterid evolution.</title>
        <authorList>
            <person name="Badouin H."/>
            <person name="Gouzy J."/>
            <person name="Grassa C.J."/>
            <person name="Murat F."/>
            <person name="Staton S.E."/>
            <person name="Cottret L."/>
            <person name="Lelandais-Briere C."/>
            <person name="Owens G.L."/>
            <person name="Carrere S."/>
            <person name="Mayjonade B."/>
            <person name="Legrand L."/>
            <person name="Gill N."/>
            <person name="Kane N.C."/>
            <person name="Bowers J.E."/>
            <person name="Hubner S."/>
            <person name="Bellec A."/>
            <person name="Berard A."/>
            <person name="Berges H."/>
            <person name="Blanchet N."/>
            <person name="Boniface M.C."/>
            <person name="Brunel D."/>
            <person name="Catrice O."/>
            <person name="Chaidir N."/>
            <person name="Claudel C."/>
            <person name="Donnadieu C."/>
            <person name="Faraut T."/>
            <person name="Fievet G."/>
            <person name="Helmstetter N."/>
            <person name="King M."/>
            <person name="Knapp S.J."/>
            <person name="Lai Z."/>
            <person name="Le Paslier M.C."/>
            <person name="Lippi Y."/>
            <person name="Lorenzon L."/>
            <person name="Mandel J.R."/>
            <person name="Marage G."/>
            <person name="Marchand G."/>
            <person name="Marquand E."/>
            <person name="Bret-Mestries E."/>
            <person name="Morien E."/>
            <person name="Nambeesan S."/>
            <person name="Nguyen T."/>
            <person name="Pegot-Espagnet P."/>
            <person name="Pouilly N."/>
            <person name="Raftis F."/>
            <person name="Sallet E."/>
            <person name="Schiex T."/>
            <person name="Thomas J."/>
            <person name="Vandecasteele C."/>
            <person name="Vares D."/>
            <person name="Vear F."/>
            <person name="Vautrin S."/>
            <person name="Crespi M."/>
            <person name="Mangin B."/>
            <person name="Burke J.M."/>
            <person name="Salse J."/>
            <person name="Munos S."/>
            <person name="Vincourt P."/>
            <person name="Rieseberg L.H."/>
            <person name="Langlade N.B."/>
        </authorList>
    </citation>
    <scope>NUCLEOTIDE SEQUENCE [LARGE SCALE GENOMIC DNA]</scope>
    <source>
        <strain evidence="22">cv. SF193</strain>
    </source>
</reference>
<keyword evidence="15" id="KW-0472">Membrane</keyword>
<evidence type="ECO:0000256" key="18">
    <source>
        <dbReference type="ARBA" id="ARBA00047899"/>
    </source>
</evidence>
<dbReference type="GO" id="GO:0005524">
    <property type="term" value="F:ATP binding"/>
    <property type="evidence" value="ECO:0007669"/>
    <property type="project" value="UniProtKB-KW"/>
</dbReference>
<keyword evidence="5" id="KW-0597">Phosphoprotein</keyword>
<evidence type="ECO:0000256" key="15">
    <source>
        <dbReference type="ARBA" id="ARBA00023136"/>
    </source>
</evidence>
<keyword evidence="7" id="KW-0808">Transferase</keyword>
<evidence type="ECO:0000256" key="17">
    <source>
        <dbReference type="ARBA" id="ARBA00023180"/>
    </source>
</evidence>
<keyword evidence="3" id="KW-1003">Cell membrane</keyword>
<dbReference type="GO" id="GO:0005886">
    <property type="term" value="C:plasma membrane"/>
    <property type="evidence" value="ECO:0000318"/>
    <property type="project" value="GO_Central"/>
</dbReference>
<keyword evidence="14" id="KW-1133">Transmembrane helix</keyword>
<comment type="catalytic activity">
    <reaction evidence="18">
        <text>L-threonyl-[protein] + ATP = O-phospho-L-threonyl-[protein] + ADP + H(+)</text>
        <dbReference type="Rhea" id="RHEA:46608"/>
        <dbReference type="Rhea" id="RHEA-COMP:11060"/>
        <dbReference type="Rhea" id="RHEA-COMP:11605"/>
        <dbReference type="ChEBI" id="CHEBI:15378"/>
        <dbReference type="ChEBI" id="CHEBI:30013"/>
        <dbReference type="ChEBI" id="CHEBI:30616"/>
        <dbReference type="ChEBI" id="CHEBI:61977"/>
        <dbReference type="ChEBI" id="CHEBI:456216"/>
        <dbReference type="EC" id="2.7.11.1"/>
    </reaction>
</comment>
<evidence type="ECO:0000256" key="8">
    <source>
        <dbReference type="ARBA" id="ARBA00022692"/>
    </source>
</evidence>
<evidence type="ECO:0000256" key="6">
    <source>
        <dbReference type="ARBA" id="ARBA00022614"/>
    </source>
</evidence>
<keyword evidence="12 21" id="KW-0418">Kinase</keyword>
<dbReference type="Gene3D" id="3.30.200.20">
    <property type="entry name" value="Phosphorylase Kinase, domain 1"/>
    <property type="match status" value="3"/>
</dbReference>
<dbReference type="FunFam" id="1.10.510.10:FF:000358">
    <property type="entry name" value="Putative leucine-rich repeat receptor-like serine/threonine-protein kinase"/>
    <property type="match status" value="1"/>
</dbReference>
<dbReference type="InterPro" id="IPR001245">
    <property type="entry name" value="Ser-Thr/Tyr_kinase_cat_dom"/>
</dbReference>
<dbReference type="SMART" id="SM00220">
    <property type="entry name" value="S_TKc"/>
    <property type="match status" value="1"/>
</dbReference>
<accession>A0A251SZA7</accession>
<evidence type="ECO:0000256" key="12">
    <source>
        <dbReference type="ARBA" id="ARBA00022777"/>
    </source>
</evidence>
<dbReference type="EMBL" id="CM007902">
    <property type="protein sequence ID" value="OTG03616.1"/>
    <property type="molecule type" value="Genomic_DNA"/>
</dbReference>
<dbReference type="PANTHER" id="PTHR27003:SF471">
    <property type="entry name" value="VASCULAR ENDOTHELIAL GROWTH FACTOR RECEPTOR 2 (VEGFR2)-RELATED"/>
    <property type="match status" value="1"/>
</dbReference>
<evidence type="ECO:0000256" key="4">
    <source>
        <dbReference type="ARBA" id="ARBA00022527"/>
    </source>
</evidence>
<dbReference type="InterPro" id="IPR008271">
    <property type="entry name" value="Ser/Thr_kinase_AS"/>
</dbReference>
<evidence type="ECO:0000256" key="9">
    <source>
        <dbReference type="ARBA" id="ARBA00022729"/>
    </source>
</evidence>
<dbReference type="SUPFAM" id="SSF56112">
    <property type="entry name" value="Protein kinase-like (PK-like)"/>
    <property type="match status" value="3"/>
</dbReference>
<name>A0A251SZA7_HELAN</name>
<evidence type="ECO:0000256" key="1">
    <source>
        <dbReference type="ARBA" id="ARBA00004162"/>
    </source>
</evidence>
<comment type="subcellular location">
    <subcellularLocation>
        <location evidence="1">Cell membrane</location>
        <topology evidence="1">Single-pass membrane protein</topology>
    </subcellularLocation>
</comment>
<evidence type="ECO:0000313" key="22">
    <source>
        <dbReference type="Proteomes" id="UP000215914"/>
    </source>
</evidence>
<evidence type="ECO:0000256" key="14">
    <source>
        <dbReference type="ARBA" id="ARBA00022989"/>
    </source>
</evidence>
<evidence type="ECO:0000256" key="16">
    <source>
        <dbReference type="ARBA" id="ARBA00023170"/>
    </source>
</evidence>
<dbReference type="GO" id="GO:0004714">
    <property type="term" value="F:transmembrane receptor protein tyrosine kinase activity"/>
    <property type="evidence" value="ECO:0007669"/>
    <property type="project" value="InterPro"/>
</dbReference>
<evidence type="ECO:0000256" key="19">
    <source>
        <dbReference type="ARBA" id="ARBA00048679"/>
    </source>
</evidence>
<dbReference type="InterPro" id="IPR045272">
    <property type="entry name" value="ANXUR1/2-like"/>
</dbReference>
<dbReference type="Proteomes" id="UP000215914">
    <property type="component" value="Chromosome 13"/>
</dbReference>
<sequence length="804" mass="92518">MESDVPANHSAEEELRKLGDVVSLLRKRQRRFRRIADLEQRSQQDLRLEVEEKIKVLLSAHKGSLHFKDGIQRFRFKEVLSATNNFSNENLITKGTLGKVYKGQLLWDGNLMNFTVRRLNYMYSEDESHTEISMLKSLKHKNIISIFGRCDENNETIIIYGQAFHGTLDQHISDPNLTWSQRLQICLGVARALHYIHCDIIHCDINSSKVFLDHDWEPKIYGFELSTNNPQGWRHRLLYSRYFGTDNVTLKYDVYCFGVLLLEVLWGRKRVITNDVIQEAQIDSYLWKRMDKESSQWFKNLADKCLNQQLMKRPSMDQIVKELEEALELHGKHANLEHPKAIDEATTSVNYMMDLLKIPLSEIKQATEDFKDEYVVGGGAYGKVYKAELDVIDIQSLSSMEGNYKDEIRKINKTVAIKRIYSRPDEQGKQGFLTEIKLLTSCKHPNIVSLLGYSSEASEMILVYEYAFKGSLGDYLGNDVKNVNLTWGQRMQICLDIARGIDYIHTNTEGKPRIIHRDIKSDNILLDRNLNAKLADFGLSTFHGLKQPASTVYTNNLAGTNFYMDPEYMSTHKYKTKSDIYSFGVVLFEVLSGNFAYDDLYVGENEMGLAAIARRRYHDGTLKELIDPKIKEEDNDHIFTLNRGPNQDSFEAFSNIAYRCLSETQAKRPSIKVVITEFENALNLQGETMVLSRFRLDDIRSATKNFARSFYIGSDANGMVYKAKLDHFGNSNLLATERKKKGVPSKKQITIKRITSRKGIQGKQEFFAELEMGIDYKPHNAASLLGFCDEVDEMILVYDYAPER</sequence>
<dbReference type="EC" id="2.7.11.1" evidence="2"/>
<dbReference type="Pfam" id="PF00069">
    <property type="entry name" value="Pkinase"/>
    <property type="match status" value="1"/>
</dbReference>
<dbReference type="OrthoDB" id="1911848at2759"/>
<feature type="domain" description="Protein kinase" evidence="20">
    <location>
        <begin position="86"/>
        <end position="327"/>
    </location>
</feature>
<proteinExistence type="predicted"/>
<dbReference type="PROSITE" id="PS00108">
    <property type="entry name" value="PROTEIN_KINASE_ST"/>
    <property type="match status" value="1"/>
</dbReference>
<dbReference type="Pfam" id="PF07714">
    <property type="entry name" value="PK_Tyr_Ser-Thr"/>
    <property type="match status" value="1"/>
</dbReference>
<dbReference type="PROSITE" id="PS50011">
    <property type="entry name" value="PROTEIN_KINASE_DOM"/>
    <property type="match status" value="2"/>
</dbReference>
<evidence type="ECO:0000256" key="3">
    <source>
        <dbReference type="ARBA" id="ARBA00022475"/>
    </source>
</evidence>
<dbReference type="Gene3D" id="1.20.5.170">
    <property type="match status" value="1"/>
</dbReference>
<gene>
    <name evidence="21" type="ORF">HannXRQ_Chr13g0426081</name>
</gene>
<evidence type="ECO:0000313" key="21">
    <source>
        <dbReference type="EMBL" id="OTG03616.1"/>
    </source>
</evidence>
<evidence type="ECO:0000256" key="10">
    <source>
        <dbReference type="ARBA" id="ARBA00022737"/>
    </source>
</evidence>
<evidence type="ECO:0000256" key="5">
    <source>
        <dbReference type="ARBA" id="ARBA00022553"/>
    </source>
</evidence>
<keyword evidence="9" id="KW-0732">Signal</keyword>
<keyword evidence="16 21" id="KW-0675">Receptor</keyword>
<evidence type="ECO:0000256" key="2">
    <source>
        <dbReference type="ARBA" id="ARBA00012513"/>
    </source>
</evidence>
<evidence type="ECO:0000256" key="11">
    <source>
        <dbReference type="ARBA" id="ARBA00022741"/>
    </source>
</evidence>
<dbReference type="PANTHER" id="PTHR27003">
    <property type="entry name" value="OS07G0166700 PROTEIN"/>
    <property type="match status" value="1"/>
</dbReference>
<dbReference type="GO" id="GO:0004674">
    <property type="term" value="F:protein serine/threonine kinase activity"/>
    <property type="evidence" value="ECO:0007669"/>
    <property type="project" value="UniProtKB-KW"/>
</dbReference>
<keyword evidence="11" id="KW-0547">Nucleotide-binding</keyword>
<comment type="catalytic activity">
    <reaction evidence="19">
        <text>L-seryl-[protein] + ATP = O-phospho-L-seryl-[protein] + ADP + H(+)</text>
        <dbReference type="Rhea" id="RHEA:17989"/>
        <dbReference type="Rhea" id="RHEA-COMP:9863"/>
        <dbReference type="Rhea" id="RHEA-COMP:11604"/>
        <dbReference type="ChEBI" id="CHEBI:15378"/>
        <dbReference type="ChEBI" id="CHEBI:29999"/>
        <dbReference type="ChEBI" id="CHEBI:30616"/>
        <dbReference type="ChEBI" id="CHEBI:83421"/>
        <dbReference type="ChEBI" id="CHEBI:456216"/>
        <dbReference type="EC" id="2.7.11.1"/>
    </reaction>
</comment>
<dbReference type="InParanoid" id="A0A251SZA7"/>
<organism evidence="21 22">
    <name type="scientific">Helianthus annuus</name>
    <name type="common">Common sunflower</name>
    <dbReference type="NCBI Taxonomy" id="4232"/>
    <lineage>
        <taxon>Eukaryota</taxon>
        <taxon>Viridiplantae</taxon>
        <taxon>Streptophyta</taxon>
        <taxon>Embryophyta</taxon>
        <taxon>Tracheophyta</taxon>
        <taxon>Spermatophyta</taxon>
        <taxon>Magnoliopsida</taxon>
        <taxon>eudicotyledons</taxon>
        <taxon>Gunneridae</taxon>
        <taxon>Pentapetalae</taxon>
        <taxon>asterids</taxon>
        <taxon>campanulids</taxon>
        <taxon>Asterales</taxon>
        <taxon>Asteraceae</taxon>
        <taxon>Asteroideae</taxon>
        <taxon>Heliantheae alliance</taxon>
        <taxon>Heliantheae</taxon>
        <taxon>Helianthus</taxon>
    </lineage>
</organism>
<protein>
    <recommendedName>
        <fullName evidence="2">non-specific serine/threonine protein kinase</fullName>
        <ecNumber evidence="2">2.7.11.1</ecNumber>
    </recommendedName>
</protein>
<dbReference type="AlphaFoldDB" id="A0A251SZA7"/>
<keyword evidence="13" id="KW-0067">ATP-binding</keyword>
<evidence type="ECO:0000256" key="7">
    <source>
        <dbReference type="ARBA" id="ARBA00022679"/>
    </source>
</evidence>
<evidence type="ECO:0000256" key="13">
    <source>
        <dbReference type="ARBA" id="ARBA00022840"/>
    </source>
</evidence>
<dbReference type="InterPro" id="IPR000719">
    <property type="entry name" value="Prot_kinase_dom"/>
</dbReference>
<dbReference type="Gene3D" id="1.10.510.10">
    <property type="entry name" value="Transferase(Phosphotransferase) domain 1"/>
    <property type="match status" value="2"/>
</dbReference>
<feature type="domain" description="Protein kinase" evidence="20">
    <location>
        <begin position="370"/>
        <end position="682"/>
    </location>
</feature>
<dbReference type="InterPro" id="IPR011009">
    <property type="entry name" value="Kinase-like_dom_sf"/>
</dbReference>
<dbReference type="GO" id="GO:0004672">
    <property type="term" value="F:protein kinase activity"/>
    <property type="evidence" value="ECO:0000318"/>
    <property type="project" value="GO_Central"/>
</dbReference>
<keyword evidence="17" id="KW-0325">Glycoprotein</keyword>